<organism evidence="10 11">
    <name type="scientific">Vicia faba</name>
    <name type="common">Broad bean</name>
    <name type="synonym">Faba vulgaris</name>
    <dbReference type="NCBI Taxonomy" id="3906"/>
    <lineage>
        <taxon>Eukaryota</taxon>
        <taxon>Viridiplantae</taxon>
        <taxon>Streptophyta</taxon>
        <taxon>Embryophyta</taxon>
        <taxon>Tracheophyta</taxon>
        <taxon>Spermatophyta</taxon>
        <taxon>Magnoliopsida</taxon>
        <taxon>eudicotyledons</taxon>
        <taxon>Gunneridae</taxon>
        <taxon>Pentapetalae</taxon>
        <taxon>rosids</taxon>
        <taxon>fabids</taxon>
        <taxon>Fabales</taxon>
        <taxon>Fabaceae</taxon>
        <taxon>Papilionoideae</taxon>
        <taxon>50 kb inversion clade</taxon>
        <taxon>NPAAA clade</taxon>
        <taxon>Hologalegina</taxon>
        <taxon>IRL clade</taxon>
        <taxon>Fabeae</taxon>
        <taxon>Vicia</taxon>
    </lineage>
</organism>
<feature type="compositionally biased region" description="Basic and acidic residues" evidence="6">
    <location>
        <begin position="778"/>
        <end position="791"/>
    </location>
</feature>
<dbReference type="Pfam" id="PF02201">
    <property type="entry name" value="SWIB"/>
    <property type="match status" value="2"/>
</dbReference>
<dbReference type="Gene3D" id="3.90.70.200">
    <property type="entry name" value="Plus-3 domain"/>
    <property type="match status" value="3"/>
</dbReference>
<comment type="caution">
    <text evidence="10">The sequence shown here is derived from an EMBL/GenBank/DDBJ whole genome shotgun (WGS) entry which is preliminary data.</text>
</comment>
<feature type="coiled-coil region" evidence="5">
    <location>
        <begin position="1534"/>
        <end position="1566"/>
    </location>
</feature>
<dbReference type="Pfam" id="PF25980">
    <property type="entry name" value="NERD_plant"/>
    <property type="match status" value="1"/>
</dbReference>
<gene>
    <name evidence="10" type="ORF">VFH_U079920</name>
</gene>
<name>A0AAV0YH91_VICFA</name>
<evidence type="ECO:0000259" key="7">
    <source>
        <dbReference type="PROSITE" id="PS50016"/>
    </source>
</evidence>
<dbReference type="PANTHER" id="PTHR46851:SF22">
    <property type="entry name" value="ZINC ION BINDING _ DNA BINDING PROTEIN"/>
    <property type="match status" value="1"/>
</dbReference>
<dbReference type="InterPro" id="IPR011011">
    <property type="entry name" value="Znf_FYVE_PHD"/>
</dbReference>
<dbReference type="InterPro" id="IPR004343">
    <property type="entry name" value="Plus-3_dom"/>
</dbReference>
<dbReference type="CDD" id="cd15568">
    <property type="entry name" value="PHD5_NSD"/>
    <property type="match status" value="3"/>
</dbReference>
<feature type="region of interest" description="Disordered" evidence="6">
    <location>
        <begin position="1092"/>
        <end position="1125"/>
    </location>
</feature>
<feature type="region of interest" description="Disordered" evidence="6">
    <location>
        <begin position="361"/>
        <end position="382"/>
    </location>
</feature>
<dbReference type="PROSITE" id="PS50016">
    <property type="entry name" value="ZF_PHD_2"/>
    <property type="match status" value="1"/>
</dbReference>
<evidence type="ECO:0000259" key="9">
    <source>
        <dbReference type="PROSITE" id="PS51925"/>
    </source>
</evidence>
<dbReference type="GO" id="GO:0003677">
    <property type="term" value="F:DNA binding"/>
    <property type="evidence" value="ECO:0007669"/>
    <property type="project" value="InterPro"/>
</dbReference>
<feature type="region of interest" description="Disordered" evidence="6">
    <location>
        <begin position="769"/>
        <end position="813"/>
    </location>
</feature>
<feature type="compositionally biased region" description="Polar residues" evidence="6">
    <location>
        <begin position="182"/>
        <end position="194"/>
    </location>
</feature>
<feature type="region of interest" description="Disordered" evidence="6">
    <location>
        <begin position="170"/>
        <end position="204"/>
    </location>
</feature>
<feature type="coiled-coil region" evidence="5">
    <location>
        <begin position="1273"/>
        <end position="1304"/>
    </location>
</feature>
<evidence type="ECO:0000256" key="5">
    <source>
        <dbReference type="SAM" id="Coils"/>
    </source>
</evidence>
<keyword evidence="3" id="KW-0862">Zinc</keyword>
<feature type="compositionally biased region" description="Basic and acidic residues" evidence="6">
    <location>
        <begin position="487"/>
        <end position="509"/>
    </location>
</feature>
<dbReference type="CDD" id="cd10567">
    <property type="entry name" value="SWIB-MDM2_like"/>
    <property type="match status" value="2"/>
</dbReference>
<dbReference type="PROSITE" id="PS51925">
    <property type="entry name" value="SWIB_MDM2"/>
    <property type="match status" value="2"/>
</dbReference>
<feature type="compositionally biased region" description="Low complexity" evidence="6">
    <location>
        <begin position="1105"/>
        <end position="1115"/>
    </location>
</feature>
<feature type="compositionally biased region" description="Basic and acidic residues" evidence="6">
    <location>
        <begin position="965"/>
        <end position="984"/>
    </location>
</feature>
<dbReference type="PANTHER" id="PTHR46851">
    <property type="entry name" value="OS01G0884500 PROTEIN"/>
    <property type="match status" value="1"/>
</dbReference>
<evidence type="ECO:0000313" key="10">
    <source>
        <dbReference type="EMBL" id="CAI8584543.1"/>
    </source>
</evidence>
<feature type="region of interest" description="Disordered" evidence="6">
    <location>
        <begin position="963"/>
        <end position="1004"/>
    </location>
</feature>
<reference evidence="10 11" key="1">
    <citation type="submission" date="2023-01" db="EMBL/GenBank/DDBJ databases">
        <authorList>
            <person name="Kreplak J."/>
        </authorList>
    </citation>
    <scope>NUCLEOTIDE SEQUENCE [LARGE SCALE GENOMIC DNA]</scope>
</reference>
<proteinExistence type="predicted"/>
<dbReference type="EMBL" id="CATIWC010001918">
    <property type="protein sequence ID" value="CAI8584543.1"/>
    <property type="molecule type" value="Genomic_DNA"/>
</dbReference>
<dbReference type="InterPro" id="IPR058668">
    <property type="entry name" value="NERD_dom"/>
</dbReference>
<sequence>MPKITTQNQPQQDEEDFCFECKDGGQLVICDHRKCVKVYHPRCVEKDDSFFESAKSWTCGRHSCFKCNKYTKFCCLGCPNSLCKHCVSASEFTVVRDVHGLCCDCLEIVEIVELNLDQDLEGNKISLDDRETYECLFKEYWEIVKVREGLTKEDVLIALLRNRRRFVPRKSRNEGEKEKQNDTGSNEDYTSSVHKPNKRKREPETRDEKDEKLCFVCKDGRELVICDHKNCGKFYHPNCVGKDVSFFETAKSWTCGRHFCFNCKKGAKFRCLGCPNSVCKKCVSAWEFTEVRGVQGLCGDCLEIVEIIELKLDRDSEGNKISLDDKGTYECLFKEYWKHVKVIERLTDEDISAALPNRRKGKDFETSCSEGEEAKRNDIDSDEDYTAMHKENEWKQHGSMEFVGWASRPLANFLASIGRYDTEVPMLQWGVRSLICKYIKEKNLYHRKDEKKFSPDEKLFPIFNKEVMSKDQIYSLLEFHFAKKSDDSYGKENHAQSKNYSSEKNHVDDQTCTESRLSRLMEKPLIKRADLLIKPGGYAPINAHNIALIYLKRSLVLELSKQHESFASKVVGAFVRARSDSNDHKQRNSYHLVRVTGVVHAEMSNEILLKVSFMPKAISISELSDEDFTEQECEDLRQKVNTGFIPKLTTEELQEKATSLHEDMTKHRLAYLQIQIDRANLRGRMREYPSSHYVHLCDAYTCIRKCICIGSVFRPNTKEREELERRWKHEQLSRRVPLVPELMEVREGLTDEDVNATLPNIRIRKDFVSHTSSSEGEEEKKNDTNSHDDYTGMHMPSKRKRCSSMEPEPDEEEEEDEELCFICKDGGELVICDLKSCRKVYHPECVEKDDSFFETAKSWTCGRHCCYNCNKPAEFCCLGCPNSVCKKCASSSEFTLVRGVQGLCCDCLEIVEIIELKLDCDSEGKKISLDDKETYECLFKEYWEILKVREGLTDEDVAAALTSNRKQEDVVPRKSRNEGEEQKPNDTNCNEDCTSMHKPKKRKRHSPLKFVGWASRPLTNFLESIGRYETEPMTQSGVKSLICEYIKEKKLSHPKNKRKFRTDDKLSPIFGKKVMLNDKLYSRLECHIAKKSNDSSQKESHDQNKNCSTNNKNINDQTCNGSSSSSLIEKPLQKKVDTLIKPSCFASINVSNIALIYLKRSLVLELSKQRESFMSMVVGSFVRARTDSNDHKQRNSYQLVRVIGVKHDEMPNGILLEVSFMPKAVSISELSDEDFTEQECEDLRQKVNTGLLPKLTVKDLQEKATVLQEDITKRSIANRLVDLESQIDQEREELEQRRKQEQLSRGVPFVVPELTKESDDIVSHTDEDVSAELPNKRICKGFVSLPDDSAGKENHDQETNYSTNKNHIDDQTSIKSRLSRLMEKPLMKKGDLLIKPGCLASINANNIGLIYLKRGLVQLLSKESESFLSKVVGTFVRVKVDSNDPKLRNSYHLVRVIDVVHDEISNGILLQVSFMPKAISISELSDEDFTKEECEDLRQKVNNGLLPKLTVGDFQEKATSLHEDKTKHWIAMRLANLESQIERANLRGRNKQKIALLDEREELEQQWKQEQLLKRVPSVIPELMEVKYDDSEQGNGE</sequence>
<evidence type="ECO:0000256" key="6">
    <source>
        <dbReference type="SAM" id="MobiDB-lite"/>
    </source>
</evidence>
<dbReference type="SUPFAM" id="SSF159042">
    <property type="entry name" value="Plus3-like"/>
    <property type="match status" value="3"/>
</dbReference>
<evidence type="ECO:0000313" key="11">
    <source>
        <dbReference type="Proteomes" id="UP001157006"/>
    </source>
</evidence>
<dbReference type="InterPro" id="IPR036885">
    <property type="entry name" value="SWIB_MDM2_dom_sf"/>
</dbReference>
<dbReference type="SUPFAM" id="SSF47592">
    <property type="entry name" value="SWIB/MDM2 domain"/>
    <property type="match status" value="2"/>
</dbReference>
<dbReference type="InterPro" id="IPR013083">
    <property type="entry name" value="Znf_RING/FYVE/PHD"/>
</dbReference>
<feature type="region of interest" description="Disordered" evidence="6">
    <location>
        <begin position="487"/>
        <end position="511"/>
    </location>
</feature>
<feature type="domain" description="Plus3" evidence="8">
    <location>
        <begin position="1147"/>
        <end position="1272"/>
    </location>
</feature>
<dbReference type="InterPro" id="IPR045894">
    <property type="entry name" value="At5g08430-like"/>
</dbReference>
<dbReference type="PROSITE" id="PS51360">
    <property type="entry name" value="PLUS3"/>
    <property type="match status" value="3"/>
</dbReference>
<feature type="domain" description="Plus3" evidence="8">
    <location>
        <begin position="540"/>
        <end position="665"/>
    </location>
</feature>
<dbReference type="InterPro" id="IPR003121">
    <property type="entry name" value="SWIB_MDM2_domain"/>
</dbReference>
<keyword evidence="1" id="KW-0479">Metal-binding</keyword>
<evidence type="ECO:0000256" key="2">
    <source>
        <dbReference type="ARBA" id="ARBA00022771"/>
    </source>
</evidence>
<accession>A0AAV0YH91</accession>
<dbReference type="InterPro" id="IPR036128">
    <property type="entry name" value="Plus3-like_sf"/>
</dbReference>
<keyword evidence="11" id="KW-1185">Reference proteome</keyword>
<feature type="region of interest" description="Disordered" evidence="6">
    <location>
        <begin position="1348"/>
        <end position="1367"/>
    </location>
</feature>
<keyword evidence="5" id="KW-0175">Coiled coil</keyword>
<feature type="domain" description="DM2" evidence="9">
    <location>
        <begin position="399"/>
        <end position="483"/>
    </location>
</feature>
<evidence type="ECO:0000256" key="3">
    <source>
        <dbReference type="ARBA" id="ARBA00022833"/>
    </source>
</evidence>
<feature type="compositionally biased region" description="Basic and acidic residues" evidence="6">
    <location>
        <begin position="1349"/>
        <end position="1358"/>
    </location>
</feature>
<protein>
    <submittedName>
        <fullName evidence="10">Uncharacterized protein</fullName>
    </submittedName>
</protein>
<dbReference type="InterPro" id="IPR001965">
    <property type="entry name" value="Znf_PHD"/>
</dbReference>
<feature type="domain" description="Plus3" evidence="8">
    <location>
        <begin position="1401"/>
        <end position="1526"/>
    </location>
</feature>
<dbReference type="SUPFAM" id="SSF57903">
    <property type="entry name" value="FYVE/PHD zinc finger"/>
    <property type="match status" value="3"/>
</dbReference>
<dbReference type="InterPro" id="IPR019787">
    <property type="entry name" value="Znf_PHD-finger"/>
</dbReference>
<dbReference type="GO" id="GO:0008270">
    <property type="term" value="F:zinc ion binding"/>
    <property type="evidence" value="ECO:0007669"/>
    <property type="project" value="UniProtKB-KW"/>
</dbReference>
<dbReference type="InterPro" id="IPR055198">
    <property type="entry name" value="NSD_PHD"/>
</dbReference>
<feature type="domain" description="DM2" evidence="9">
    <location>
        <begin position="1007"/>
        <end position="1090"/>
    </location>
</feature>
<evidence type="ECO:0000256" key="1">
    <source>
        <dbReference type="ARBA" id="ARBA00022723"/>
    </source>
</evidence>
<feature type="domain" description="PHD-type" evidence="7">
    <location>
        <begin position="817"/>
        <end position="883"/>
    </location>
</feature>
<dbReference type="Proteomes" id="UP001157006">
    <property type="component" value="Unassembled WGS sequence"/>
</dbReference>
<feature type="compositionally biased region" description="Basic and acidic residues" evidence="6">
    <location>
        <begin position="1092"/>
        <end position="1104"/>
    </location>
</feature>
<dbReference type="Gene3D" id="3.30.40.10">
    <property type="entry name" value="Zinc/RING finger domain, C3HC4 (zinc finger)"/>
    <property type="match status" value="3"/>
</dbReference>
<dbReference type="SMART" id="SM00249">
    <property type="entry name" value="PHD"/>
    <property type="match status" value="3"/>
</dbReference>
<evidence type="ECO:0000259" key="8">
    <source>
        <dbReference type="PROSITE" id="PS51360"/>
    </source>
</evidence>
<feature type="compositionally biased region" description="Basic and acidic residues" evidence="6">
    <location>
        <begin position="171"/>
        <end position="181"/>
    </location>
</feature>
<dbReference type="Pfam" id="PF22908">
    <property type="entry name" value="PHD_NSD"/>
    <property type="match status" value="3"/>
</dbReference>
<dbReference type="Gene3D" id="1.10.245.10">
    <property type="entry name" value="SWIB/MDM2 domain"/>
    <property type="match status" value="2"/>
</dbReference>
<feature type="compositionally biased region" description="Polar residues" evidence="6">
    <location>
        <begin position="1116"/>
        <end position="1125"/>
    </location>
</feature>
<dbReference type="SMART" id="SM00719">
    <property type="entry name" value="Plus3"/>
    <property type="match status" value="3"/>
</dbReference>
<evidence type="ECO:0000256" key="4">
    <source>
        <dbReference type="PROSITE-ProRule" id="PRU00146"/>
    </source>
</evidence>
<keyword evidence="2 4" id="KW-0863">Zinc-finger</keyword>
<dbReference type="Pfam" id="PF03126">
    <property type="entry name" value="Plus-3"/>
    <property type="match status" value="3"/>
</dbReference>